<gene>
    <name evidence="2" type="ORF">BSTOLATCC_MIC36456</name>
</gene>
<dbReference type="SUPFAM" id="SSF53474">
    <property type="entry name" value="alpha/beta-Hydrolases"/>
    <property type="match status" value="1"/>
</dbReference>
<comment type="caution">
    <text evidence="2">The sequence shown here is derived from an EMBL/GenBank/DDBJ whole genome shotgun (WGS) entry which is preliminary data.</text>
</comment>
<feature type="domain" description="Serine aminopeptidase S33" evidence="1">
    <location>
        <begin position="65"/>
        <end position="181"/>
    </location>
</feature>
<proteinExistence type="predicted"/>
<dbReference type="PANTHER" id="PTHR43358">
    <property type="entry name" value="ALPHA/BETA-HYDROLASE"/>
    <property type="match status" value="1"/>
</dbReference>
<dbReference type="AlphaFoldDB" id="A0AAU9JFA2"/>
<reference evidence="2" key="1">
    <citation type="submission" date="2021-09" db="EMBL/GenBank/DDBJ databases">
        <authorList>
            <consortium name="AG Swart"/>
            <person name="Singh M."/>
            <person name="Singh A."/>
            <person name="Seah K."/>
            <person name="Emmerich C."/>
        </authorList>
    </citation>
    <scope>NUCLEOTIDE SEQUENCE</scope>
    <source>
        <strain evidence="2">ATCC30299</strain>
    </source>
</reference>
<sequence length="333" mass="37478">MKTIANLLIRPPRTNYSTIELGSKRLEIFGQDFIRQDIQIKNSRGLNLACSHFIPKNSNLSIPCVIYCHGNSGSRMDCLDSLAYILPNGISLFCFDFSGAGLSEGDFLSMGYFEQDDIRAVIEYLSRSHITRIGLWGRSMGAVACLLYASSDQSIDFVVAESPFSSLDELCTDLVKNYAKLPAFLSNLIVRGLRKVVLKEGNFDICQVNVMNVIEKIKSKIFLLHSPEDEMVPIKHSYNILEKGNSVSLMEITGDHNKPRDMETLESISTYIIDTFDERSFEEDISEEAVPCLPSLPKPVRSTHCRKKTDICVGNYIPENKFRQALKELNPNI</sequence>
<keyword evidence="3" id="KW-1185">Reference proteome</keyword>
<dbReference type="InterPro" id="IPR029058">
    <property type="entry name" value="AB_hydrolase_fold"/>
</dbReference>
<dbReference type="InterPro" id="IPR022742">
    <property type="entry name" value="Hydrolase_4"/>
</dbReference>
<organism evidence="2 3">
    <name type="scientific">Blepharisma stoltei</name>
    <dbReference type="NCBI Taxonomy" id="1481888"/>
    <lineage>
        <taxon>Eukaryota</taxon>
        <taxon>Sar</taxon>
        <taxon>Alveolata</taxon>
        <taxon>Ciliophora</taxon>
        <taxon>Postciliodesmatophora</taxon>
        <taxon>Heterotrichea</taxon>
        <taxon>Heterotrichida</taxon>
        <taxon>Blepharismidae</taxon>
        <taxon>Blepharisma</taxon>
    </lineage>
</organism>
<dbReference type="EMBL" id="CAJZBQ010000036">
    <property type="protein sequence ID" value="CAG9324671.1"/>
    <property type="molecule type" value="Genomic_DNA"/>
</dbReference>
<dbReference type="Pfam" id="PF12146">
    <property type="entry name" value="Hydrolase_4"/>
    <property type="match status" value="1"/>
</dbReference>
<evidence type="ECO:0000313" key="3">
    <source>
        <dbReference type="Proteomes" id="UP001162131"/>
    </source>
</evidence>
<dbReference type="InterPro" id="IPR052920">
    <property type="entry name" value="DNA-binding_regulatory"/>
</dbReference>
<evidence type="ECO:0000259" key="1">
    <source>
        <dbReference type="Pfam" id="PF12146"/>
    </source>
</evidence>
<accession>A0AAU9JFA2</accession>
<dbReference type="Proteomes" id="UP001162131">
    <property type="component" value="Unassembled WGS sequence"/>
</dbReference>
<dbReference type="Gene3D" id="3.40.50.1820">
    <property type="entry name" value="alpha/beta hydrolase"/>
    <property type="match status" value="1"/>
</dbReference>
<protein>
    <recommendedName>
        <fullName evidence="1">Serine aminopeptidase S33 domain-containing protein</fullName>
    </recommendedName>
</protein>
<dbReference type="PANTHER" id="PTHR43358:SF4">
    <property type="entry name" value="ALPHA_BETA HYDROLASE FOLD-1 DOMAIN-CONTAINING PROTEIN"/>
    <property type="match status" value="1"/>
</dbReference>
<name>A0AAU9JFA2_9CILI</name>
<evidence type="ECO:0000313" key="2">
    <source>
        <dbReference type="EMBL" id="CAG9324671.1"/>
    </source>
</evidence>